<organism evidence="2">
    <name type="scientific">viral metagenome</name>
    <dbReference type="NCBI Taxonomy" id="1070528"/>
    <lineage>
        <taxon>unclassified sequences</taxon>
        <taxon>metagenomes</taxon>
        <taxon>organismal metagenomes</taxon>
    </lineage>
</organism>
<sequence length="584" mass="67836">MTSTVKRSTSQSALSDIMLQHNKLSISTLNPMQKRNMWINGLLNINNQNIFTTVHGDPQGTDELHFIVPDNVILVFITPRSQVIFSDPTDDLESLIYLKNPNWFKSNWSDIASCRGADVPVFGFSKPKSKDWVWDRGDEPAGLKTFEEQLSWARMAEKKKGTPQGSKNILNFANVFFPGDSCYNQKTSYADDVDFDAFLLGKPFTTAEASKAGDYRKLYHKQIIEKMKPVFSNKSGMTTIELRDAEDDLQMQFYQSGYTDSRPPIALKSTDEGLEGKYKLPPIWDFAETFKNNKNQPFKEIVKKMNSVGQGDYQPTLKTTEDFVKYISKMSSDASPRIIYFNSCSPSHTQGTLKKSRDSHEMRGKLLLDIQGIRSNIQKIGRENFCTLRATIPTLLPFPTMFDYDLPRHTHGYARMTRGERGDWYANHIGHYFKMLRETSKMKKRSNQKKVDYIGLSRGERWDAQERLNNLYEEAKSDQSGKTLPMLYERFNWEKTKHLETWLAFQAEGKIKAIPVWNKEWYKGSVSNEVAVVGGKRKRATRKKRKKKIRKKTTINTYGRKKKKQTRKKKYKHKHKRKHTRRRR</sequence>
<dbReference type="EMBL" id="MN740232">
    <property type="protein sequence ID" value="QHT94955.1"/>
    <property type="molecule type" value="Genomic_DNA"/>
</dbReference>
<evidence type="ECO:0000313" key="2">
    <source>
        <dbReference type="EMBL" id="QHT94955.1"/>
    </source>
</evidence>
<proteinExistence type="predicted"/>
<protein>
    <submittedName>
        <fullName evidence="2">Uncharacterized protein</fullName>
    </submittedName>
</protein>
<evidence type="ECO:0000256" key="1">
    <source>
        <dbReference type="SAM" id="MobiDB-lite"/>
    </source>
</evidence>
<accession>A0A6C0IR16</accession>
<feature type="compositionally biased region" description="Basic residues" evidence="1">
    <location>
        <begin position="535"/>
        <end position="584"/>
    </location>
</feature>
<name>A0A6C0IR16_9ZZZZ</name>
<dbReference type="AlphaFoldDB" id="A0A6C0IR16"/>
<reference evidence="2" key="1">
    <citation type="journal article" date="2020" name="Nature">
        <title>Giant virus diversity and host interactions through global metagenomics.</title>
        <authorList>
            <person name="Schulz F."/>
            <person name="Roux S."/>
            <person name="Paez-Espino D."/>
            <person name="Jungbluth S."/>
            <person name="Walsh D.A."/>
            <person name="Denef V.J."/>
            <person name="McMahon K.D."/>
            <person name="Konstantinidis K.T."/>
            <person name="Eloe-Fadrosh E.A."/>
            <person name="Kyrpides N.C."/>
            <person name="Woyke T."/>
        </authorList>
    </citation>
    <scope>NUCLEOTIDE SEQUENCE</scope>
    <source>
        <strain evidence="2">GVMAG-M-3300024261-37</strain>
    </source>
</reference>
<feature type="region of interest" description="Disordered" evidence="1">
    <location>
        <begin position="534"/>
        <end position="584"/>
    </location>
</feature>